<feature type="compositionally biased region" description="Gly residues" evidence="9">
    <location>
        <begin position="1774"/>
        <end position="1788"/>
    </location>
</feature>
<feature type="compositionally biased region" description="Low complexity" evidence="9">
    <location>
        <begin position="16"/>
        <end position="41"/>
    </location>
</feature>
<feature type="region of interest" description="Disordered" evidence="9">
    <location>
        <begin position="1594"/>
        <end position="1617"/>
    </location>
</feature>
<feature type="region of interest" description="Disordered" evidence="9">
    <location>
        <begin position="743"/>
        <end position="816"/>
    </location>
</feature>
<dbReference type="PROSITE" id="PS50021">
    <property type="entry name" value="CH"/>
    <property type="match status" value="1"/>
</dbReference>
<evidence type="ECO:0008006" key="15">
    <source>
        <dbReference type="Google" id="ProtNLM"/>
    </source>
</evidence>
<feature type="domain" description="Phorbol-ester/DAG-type" evidence="12">
    <location>
        <begin position="1358"/>
        <end position="1405"/>
    </location>
</feature>
<dbReference type="SMART" id="SM00220">
    <property type="entry name" value="S_TKc"/>
    <property type="match status" value="1"/>
</dbReference>
<feature type="compositionally biased region" description="Gly residues" evidence="9">
    <location>
        <begin position="1283"/>
        <end position="1292"/>
    </location>
</feature>
<dbReference type="InterPro" id="IPR011009">
    <property type="entry name" value="Kinase-like_dom_sf"/>
</dbReference>
<dbReference type="InterPro" id="IPR008271">
    <property type="entry name" value="Ser/Thr_kinase_AS"/>
</dbReference>
<reference evidence="13 14" key="1">
    <citation type="journal article" date="2018" name="Mol. Biol. Evol.">
        <title>Broad Genomic Sampling Reveals a Smut Pathogenic Ancestry of the Fungal Clade Ustilaginomycotina.</title>
        <authorList>
            <person name="Kijpornyongpan T."/>
            <person name="Mondo S.J."/>
            <person name="Barry K."/>
            <person name="Sandor L."/>
            <person name="Lee J."/>
            <person name="Lipzen A."/>
            <person name="Pangilinan J."/>
            <person name="LaButti K."/>
            <person name="Hainaut M."/>
            <person name="Henrissat B."/>
            <person name="Grigoriev I.V."/>
            <person name="Spatafora J.W."/>
            <person name="Aime M.C."/>
        </authorList>
    </citation>
    <scope>NUCLEOTIDE SEQUENCE [LARGE SCALE GENOMIC DNA]</scope>
    <source>
        <strain evidence="13 14">MCA 5214</strain>
    </source>
</reference>
<feature type="compositionally biased region" description="Basic residues" evidence="9">
    <location>
        <begin position="1516"/>
        <end position="1531"/>
    </location>
</feature>
<feature type="region of interest" description="Disordered" evidence="9">
    <location>
        <begin position="1423"/>
        <end position="1446"/>
    </location>
</feature>
<keyword evidence="2" id="KW-0808">Transferase</keyword>
<evidence type="ECO:0000256" key="7">
    <source>
        <dbReference type="ARBA" id="ARBA00022840"/>
    </source>
</evidence>
<feature type="compositionally biased region" description="Polar residues" evidence="9">
    <location>
        <begin position="857"/>
        <end position="869"/>
    </location>
</feature>
<evidence type="ECO:0000256" key="3">
    <source>
        <dbReference type="ARBA" id="ARBA00022723"/>
    </source>
</evidence>
<keyword evidence="5" id="KW-0418">Kinase</keyword>
<keyword evidence="14" id="KW-1185">Reference proteome</keyword>
<dbReference type="PROSITE" id="PS50081">
    <property type="entry name" value="ZF_DAG_PE_2"/>
    <property type="match status" value="1"/>
</dbReference>
<evidence type="ECO:0000256" key="8">
    <source>
        <dbReference type="PROSITE-ProRule" id="PRU10141"/>
    </source>
</evidence>
<evidence type="ECO:0000313" key="13">
    <source>
        <dbReference type="EMBL" id="PWN31079.1"/>
    </source>
</evidence>
<dbReference type="InterPro" id="IPR002219">
    <property type="entry name" value="PKC_DAG/PE"/>
</dbReference>
<dbReference type="PRINTS" id="PR00109">
    <property type="entry name" value="TYRKINASE"/>
</dbReference>
<dbReference type="InterPro" id="IPR001715">
    <property type="entry name" value="CH_dom"/>
</dbReference>
<feature type="domain" description="Protein kinase" evidence="10">
    <location>
        <begin position="952"/>
        <end position="1205"/>
    </location>
</feature>
<dbReference type="Gene3D" id="1.10.418.10">
    <property type="entry name" value="Calponin-like domain"/>
    <property type="match status" value="1"/>
</dbReference>
<evidence type="ECO:0000259" key="11">
    <source>
        <dbReference type="PROSITE" id="PS50021"/>
    </source>
</evidence>
<feature type="compositionally biased region" description="Pro residues" evidence="9">
    <location>
        <begin position="1567"/>
        <end position="1576"/>
    </location>
</feature>
<evidence type="ECO:0000256" key="2">
    <source>
        <dbReference type="ARBA" id="ARBA00022679"/>
    </source>
</evidence>
<feature type="compositionally biased region" description="Low complexity" evidence="9">
    <location>
        <begin position="1666"/>
        <end position="1697"/>
    </location>
</feature>
<dbReference type="SUPFAM" id="SSF56112">
    <property type="entry name" value="Protein kinase-like (PK-like)"/>
    <property type="match status" value="1"/>
</dbReference>
<feature type="compositionally biased region" description="Basic and acidic residues" evidence="9">
    <location>
        <begin position="662"/>
        <end position="674"/>
    </location>
</feature>
<feature type="region of interest" description="Disordered" evidence="9">
    <location>
        <begin position="581"/>
        <end position="678"/>
    </location>
</feature>
<dbReference type="InterPro" id="IPR046349">
    <property type="entry name" value="C1-like_sf"/>
</dbReference>
<feature type="compositionally biased region" description="Low complexity" evidence="9">
    <location>
        <begin position="1331"/>
        <end position="1347"/>
    </location>
</feature>
<dbReference type="PROSITE" id="PS00107">
    <property type="entry name" value="PROTEIN_KINASE_ATP"/>
    <property type="match status" value="1"/>
</dbReference>
<feature type="compositionally biased region" description="Basic and acidic residues" evidence="9">
    <location>
        <begin position="223"/>
        <end position="232"/>
    </location>
</feature>
<feature type="compositionally biased region" description="Low complexity" evidence="9">
    <location>
        <begin position="85"/>
        <end position="99"/>
    </location>
</feature>
<evidence type="ECO:0000256" key="4">
    <source>
        <dbReference type="ARBA" id="ARBA00022741"/>
    </source>
</evidence>
<dbReference type="Pfam" id="PF00069">
    <property type="entry name" value="Pkinase"/>
    <property type="match status" value="1"/>
</dbReference>
<dbReference type="SUPFAM" id="SSF47576">
    <property type="entry name" value="Calponin-homology domain, CH-domain"/>
    <property type="match status" value="1"/>
</dbReference>
<feature type="compositionally biased region" description="Basic and acidic residues" evidence="9">
    <location>
        <begin position="127"/>
        <end position="138"/>
    </location>
</feature>
<protein>
    <recommendedName>
        <fullName evidence="15">Pkinase-domain-containing protein</fullName>
    </recommendedName>
</protein>
<keyword evidence="6" id="KW-0862">Zinc</keyword>
<dbReference type="GO" id="GO:0005737">
    <property type="term" value="C:cytoplasm"/>
    <property type="evidence" value="ECO:0007669"/>
    <property type="project" value="TreeGrafter"/>
</dbReference>
<feature type="compositionally biased region" description="Low complexity" evidence="9">
    <location>
        <begin position="774"/>
        <end position="791"/>
    </location>
</feature>
<feature type="compositionally biased region" description="Low complexity" evidence="9">
    <location>
        <begin position="59"/>
        <end position="68"/>
    </location>
</feature>
<dbReference type="Pfam" id="PF00307">
    <property type="entry name" value="CH"/>
    <property type="match status" value="1"/>
</dbReference>
<dbReference type="PANTHER" id="PTHR48016:SF4">
    <property type="entry name" value="PROTEIN KINASE DOMAIN-CONTAINING PROTEIN"/>
    <property type="match status" value="1"/>
</dbReference>
<dbReference type="InterPro" id="IPR017441">
    <property type="entry name" value="Protein_kinase_ATP_BS"/>
</dbReference>
<evidence type="ECO:0000256" key="6">
    <source>
        <dbReference type="ARBA" id="ARBA00022833"/>
    </source>
</evidence>
<feature type="region of interest" description="Disordered" evidence="9">
    <location>
        <begin position="854"/>
        <end position="894"/>
    </location>
</feature>
<feature type="region of interest" description="Disordered" evidence="9">
    <location>
        <begin position="1249"/>
        <end position="1361"/>
    </location>
</feature>
<name>A0A316V0K4_9BASI</name>
<dbReference type="SUPFAM" id="SSF57889">
    <property type="entry name" value="Cysteine-rich domain"/>
    <property type="match status" value="1"/>
</dbReference>
<evidence type="ECO:0000259" key="12">
    <source>
        <dbReference type="PROSITE" id="PS50081"/>
    </source>
</evidence>
<keyword evidence="3" id="KW-0479">Metal-binding</keyword>
<feature type="compositionally biased region" description="Low complexity" evidence="9">
    <location>
        <begin position="299"/>
        <end position="321"/>
    </location>
</feature>
<dbReference type="InterPro" id="IPR001245">
    <property type="entry name" value="Ser-Thr/Tyr_kinase_cat_dom"/>
</dbReference>
<dbReference type="Gene3D" id="1.10.510.10">
    <property type="entry name" value="Transferase(Phosphotransferase) domain 1"/>
    <property type="match status" value="1"/>
</dbReference>
<proteinExistence type="predicted"/>
<feature type="region of interest" description="Disordered" evidence="9">
    <location>
        <begin position="510"/>
        <end position="564"/>
    </location>
</feature>
<feature type="compositionally biased region" description="Polar residues" evidence="9">
    <location>
        <begin position="528"/>
        <end position="537"/>
    </location>
</feature>
<keyword evidence="4 8" id="KW-0547">Nucleotide-binding</keyword>
<feature type="binding site" evidence="8">
    <location>
        <position position="981"/>
    </location>
    <ligand>
        <name>ATP</name>
        <dbReference type="ChEBI" id="CHEBI:30616"/>
    </ligand>
</feature>
<dbReference type="EMBL" id="KZ819662">
    <property type="protein sequence ID" value="PWN31079.1"/>
    <property type="molecule type" value="Genomic_DNA"/>
</dbReference>
<feature type="compositionally biased region" description="Basic residues" evidence="9">
    <location>
        <begin position="42"/>
        <end position="51"/>
    </location>
</feature>
<dbReference type="PROSITE" id="PS00108">
    <property type="entry name" value="PROTEIN_KINASE_ST"/>
    <property type="match status" value="1"/>
</dbReference>
<feature type="region of interest" description="Disordered" evidence="9">
    <location>
        <begin position="221"/>
        <end position="321"/>
    </location>
</feature>
<dbReference type="Pfam" id="PF00130">
    <property type="entry name" value="C1_1"/>
    <property type="match status" value="1"/>
</dbReference>
<dbReference type="PANTHER" id="PTHR48016">
    <property type="entry name" value="MAP KINASE KINASE KINASE SSK2-RELATED-RELATED"/>
    <property type="match status" value="1"/>
</dbReference>
<gene>
    <name evidence="13" type="ORF">BDZ90DRAFT_33366</name>
</gene>
<feature type="region of interest" description="Disordered" evidence="9">
    <location>
        <begin position="1"/>
        <end position="150"/>
    </location>
</feature>
<feature type="compositionally biased region" description="Low complexity" evidence="9">
    <location>
        <begin position="1600"/>
        <end position="1617"/>
    </location>
</feature>
<dbReference type="PROSITE" id="PS00479">
    <property type="entry name" value="ZF_DAG_PE_1"/>
    <property type="match status" value="1"/>
</dbReference>
<dbReference type="SMART" id="SM00109">
    <property type="entry name" value="C1"/>
    <property type="match status" value="1"/>
</dbReference>
<dbReference type="GeneID" id="37031327"/>
<evidence type="ECO:0000256" key="5">
    <source>
        <dbReference type="ARBA" id="ARBA00022777"/>
    </source>
</evidence>
<dbReference type="OrthoDB" id="8693905at2759"/>
<feature type="domain" description="Calponin-homology (CH)" evidence="11">
    <location>
        <begin position="391"/>
        <end position="504"/>
    </location>
</feature>
<keyword evidence="7 8" id="KW-0067">ATP-binding</keyword>
<dbReference type="STRING" id="1569628.A0A316V0K4"/>
<accession>A0A316V0K4</accession>
<evidence type="ECO:0000259" key="10">
    <source>
        <dbReference type="PROSITE" id="PS50011"/>
    </source>
</evidence>
<dbReference type="GO" id="GO:0005524">
    <property type="term" value="F:ATP binding"/>
    <property type="evidence" value="ECO:0007669"/>
    <property type="project" value="UniProtKB-UniRule"/>
</dbReference>
<sequence length="1799" mass="190495">MAAATAMSRVQFPHGAPFAASPHSSESSPAAASSTSSAAQPRPRRTSRRTSHRDAAPQSSAPITTATAGPPPRPPRRRSSTADHPGPASSYGKASSSSSTIPSQPARPASATSRMKRISLAAFGVNKGKETKRSRDARPSTSQGSDSDGALGKLAFAALSTPELHLSSDPLIDVEDAEHRHYVFPSKRRGAVDDDDDGMDALPLSGDAAYMSFGAIALQTHGDAVEPRRERNGSNNTTIIRRDSEDETPARPAPSTPSSSQGNWFARRVRKLSASATTPTKSIAAPSAPTLQTPPAPSSSPGAATAAAPRPSMSSSLYDSGSDMSLGGGEYGSGFFSDTARNSSVSQLTSPTEWSVNATASDACTEALQRLRTARSYLHDELSKLTIEEMAQDKGRITALALRQRRGSDASVSRETREFWDSISNGVLLCLLLNRLMPGVVEKIDRRDVDWVKADNLSRFLRALRDHFGIKTQDLFHPLDLADATVEGLDRAVHTILALRAVAKSKGITVRSPSIHNERRHSKRRSLIASTPQTPETAYNEISPADSGRLSASPTKNGGGSDDASEMTVLQHRQAAEAKLFRNVVPVPAGTNEVNGRQRRRRSNEQPAPMPRLKTPSITFDESTIAPKQSVDDDFSSRTPYRDRKMSESALSLTGVAEEEHEDAHSHSHPKFSEGESLEVVVDDESTVDDRSVSPPMAGSGRPRLIAPMAQRRISQEIGIGGIALSSSPRNFRGSFDGAMLSTDSLNGSPVRHVPTRRHSARATASALNPSRDSLLSSTSTAAGLSSSPPGISTDSLMASPRLPFPRPSTTADTPNARRMSANLSVDVAAASSPRATPVRPAFRHMRYTSEVHLPTSGASTDSFVTSPATPSPFERSERGRMFGTPSTDVTPRARFDSGVGSIYGSSATNLLSQEDLATPSSAAATAKAQSRSEAASRHKLVLEEGDKNVTYQMGNCIGRGQFGSVYRALNLTSGQVVAVKRIKLEGRSEEEVMELMNEVDLLKSLVHPSVVKYEGLVRGPEVVSIILEYVENGSLLHTLKAFGNFPEKLVASYVVKILEGLSYLHEQDVVHCDLKAANILTTKNGNVKLSDFGVSLNLKAMEKVQKNDAMGTPNWMAPEVIELKGASTAADIWSLGCTIIELLTGKPPYGDMLAMSALFRIVEDERPPIPEKCSDSLKDFLVLCFQKDPTKRPTAEALFEHDWLLEMWMGHKELKELRTQDSVPFLRRISLDSRRPDVKKLHAAVSELAETTTAETSPQRPKFDGRSFSTPAHEAWSSTDSGAGGGAGGDASNGSSRGGHTQNDSSEDRNEDSAMLQSPEPASASRDGIPSLDPSMLDLSSPSPDMGPLTPEEETRQHSFVKSTFSKAVRCRICRESVRKHAVLCEDCGLICHASCAREVGSPCNLRAQMMLLRQSEVLDKTTANNSGGANGTSAPSSPGHTSTTLLPVSFRLPFGKGKRFYSFKTADSSAESSDNANTTAVSAADTAKGSIGGSSSQHSTERGGAAASGGASGGRKRRISLMPTHKFRARSPAPASRPSSPSTETKPLPSIAFAPLPDTSTHAPPASPPLPPSSPNLMQSPTAAEIVHARTAPERRASAVSFGSSMSPSSSISSAASASHSHMEVIWQKGNSASPAVAARRPSLTTTMAASGPGSPVDGGGRRGSATTTTAASPTSQQSHSSPVVTTTSTTATPRPRFKHRPSHSLATLSPSRINVNDERDEAVESATPGHASADATLSASAAKANGAAPKEEAGRPKRNRKTSFAGLGSSKMGGGAAGSSGGNGASGQAKEDCLIM</sequence>
<feature type="region of interest" description="Disordered" evidence="9">
    <location>
        <begin position="1648"/>
        <end position="1799"/>
    </location>
</feature>
<organism evidence="13 14">
    <name type="scientific">Jaminaea rosea</name>
    <dbReference type="NCBI Taxonomy" id="1569628"/>
    <lineage>
        <taxon>Eukaryota</taxon>
        <taxon>Fungi</taxon>
        <taxon>Dikarya</taxon>
        <taxon>Basidiomycota</taxon>
        <taxon>Ustilaginomycotina</taxon>
        <taxon>Exobasidiomycetes</taxon>
        <taxon>Microstromatales</taxon>
        <taxon>Microstromatales incertae sedis</taxon>
        <taxon>Jaminaea</taxon>
    </lineage>
</organism>
<feature type="compositionally biased region" description="Polar residues" evidence="9">
    <location>
        <begin position="1707"/>
        <end position="1717"/>
    </location>
</feature>
<evidence type="ECO:0000313" key="14">
    <source>
        <dbReference type="Proteomes" id="UP000245884"/>
    </source>
</evidence>
<feature type="compositionally biased region" description="Low complexity" evidence="9">
    <location>
        <begin position="1532"/>
        <end position="1544"/>
    </location>
</feature>
<dbReference type="CDD" id="cd06627">
    <property type="entry name" value="STKc_Cdc7_like"/>
    <property type="match status" value="1"/>
</dbReference>
<feature type="region of interest" description="Disordered" evidence="9">
    <location>
        <begin position="1488"/>
        <end position="1581"/>
    </location>
</feature>
<dbReference type="GO" id="GO:0046872">
    <property type="term" value="F:metal ion binding"/>
    <property type="evidence" value="ECO:0007669"/>
    <property type="project" value="UniProtKB-KW"/>
</dbReference>
<dbReference type="InterPro" id="IPR050538">
    <property type="entry name" value="MAP_kinase_kinase_kinase"/>
</dbReference>
<dbReference type="Gene3D" id="3.30.60.20">
    <property type="match status" value="1"/>
</dbReference>
<evidence type="ECO:0000256" key="9">
    <source>
        <dbReference type="SAM" id="MobiDB-lite"/>
    </source>
</evidence>
<dbReference type="CDD" id="cd00029">
    <property type="entry name" value="C1"/>
    <property type="match status" value="1"/>
</dbReference>
<dbReference type="InterPro" id="IPR036872">
    <property type="entry name" value="CH_dom_sf"/>
</dbReference>
<dbReference type="GO" id="GO:0004709">
    <property type="term" value="F:MAP kinase kinase kinase activity"/>
    <property type="evidence" value="ECO:0007669"/>
    <property type="project" value="TreeGrafter"/>
</dbReference>
<dbReference type="Proteomes" id="UP000245884">
    <property type="component" value="Unassembled WGS sequence"/>
</dbReference>
<dbReference type="InterPro" id="IPR000719">
    <property type="entry name" value="Prot_kinase_dom"/>
</dbReference>
<keyword evidence="1" id="KW-0723">Serine/threonine-protein kinase</keyword>
<feature type="compositionally biased region" description="Low complexity" evidence="9">
    <location>
        <begin position="1734"/>
        <end position="1751"/>
    </location>
</feature>
<dbReference type="RefSeq" id="XP_025365691.1">
    <property type="nucleotide sequence ID" value="XM_025509504.1"/>
</dbReference>
<dbReference type="PROSITE" id="PS50011">
    <property type="entry name" value="PROTEIN_KINASE_DOM"/>
    <property type="match status" value="1"/>
</dbReference>
<evidence type="ECO:0000256" key="1">
    <source>
        <dbReference type="ARBA" id="ARBA00022527"/>
    </source>
</evidence>